<feature type="modified residue" description="4-aspartylphosphate" evidence="13">
    <location>
        <position position="998"/>
    </location>
</feature>
<dbReference type="InterPro" id="IPR000014">
    <property type="entry name" value="PAS"/>
</dbReference>
<keyword evidence="4" id="KW-1003">Cell membrane</keyword>
<evidence type="ECO:0000259" key="16">
    <source>
        <dbReference type="PROSITE" id="PS50112"/>
    </source>
</evidence>
<dbReference type="Pfam" id="PF13426">
    <property type="entry name" value="PAS_9"/>
    <property type="match status" value="1"/>
</dbReference>
<dbReference type="Pfam" id="PF01627">
    <property type="entry name" value="Hpt"/>
    <property type="match status" value="1"/>
</dbReference>
<dbReference type="Gene3D" id="1.20.120.160">
    <property type="entry name" value="HPT domain"/>
    <property type="match status" value="1"/>
</dbReference>
<dbReference type="InterPro" id="IPR036890">
    <property type="entry name" value="HATPase_C_sf"/>
</dbReference>
<dbReference type="Pfam" id="PF00989">
    <property type="entry name" value="PAS"/>
    <property type="match status" value="1"/>
</dbReference>
<feature type="modified residue" description="Phosphohistidine" evidence="12">
    <location>
        <position position="1140"/>
    </location>
</feature>
<reference evidence="19" key="1">
    <citation type="submission" date="2023-07" db="EMBL/GenBank/DDBJ databases">
        <title>The genome sequence of Rhodocytophaga aerolata KACC 12507.</title>
        <authorList>
            <person name="Zhang X."/>
        </authorList>
    </citation>
    <scope>NUCLEOTIDE SEQUENCE</scope>
    <source>
        <strain evidence="19">KACC 12507</strain>
    </source>
</reference>
<dbReference type="SMART" id="SM00388">
    <property type="entry name" value="HisKA"/>
    <property type="match status" value="1"/>
</dbReference>
<dbReference type="InterPro" id="IPR000700">
    <property type="entry name" value="PAS-assoc_C"/>
</dbReference>
<dbReference type="InterPro" id="IPR036641">
    <property type="entry name" value="HPT_dom_sf"/>
</dbReference>
<dbReference type="Gene3D" id="3.30.450.20">
    <property type="entry name" value="PAS domain"/>
    <property type="match status" value="5"/>
</dbReference>
<dbReference type="EMBL" id="JAUKPO010000001">
    <property type="protein sequence ID" value="MDO1445115.1"/>
    <property type="molecule type" value="Genomic_DNA"/>
</dbReference>
<feature type="domain" description="Response regulatory" evidence="15">
    <location>
        <begin position="949"/>
        <end position="1066"/>
    </location>
</feature>
<dbReference type="InterPro" id="IPR003594">
    <property type="entry name" value="HATPase_dom"/>
</dbReference>
<dbReference type="InterPro" id="IPR035965">
    <property type="entry name" value="PAS-like_dom_sf"/>
</dbReference>
<dbReference type="InterPro" id="IPR008207">
    <property type="entry name" value="Sig_transdc_His_kin_Hpt_dom"/>
</dbReference>
<dbReference type="Gene3D" id="3.40.50.2300">
    <property type="match status" value="1"/>
</dbReference>
<dbReference type="NCBIfam" id="TIGR00229">
    <property type="entry name" value="sensory_box"/>
    <property type="match status" value="5"/>
</dbReference>
<dbReference type="Pfam" id="PF00072">
    <property type="entry name" value="Response_reg"/>
    <property type="match status" value="1"/>
</dbReference>
<evidence type="ECO:0000259" key="14">
    <source>
        <dbReference type="PROSITE" id="PS50109"/>
    </source>
</evidence>
<dbReference type="SUPFAM" id="SSF55785">
    <property type="entry name" value="PYP-like sensor domain (PAS domain)"/>
    <property type="match status" value="5"/>
</dbReference>
<dbReference type="SMART" id="SM00086">
    <property type="entry name" value="PAC"/>
    <property type="match status" value="4"/>
</dbReference>
<sequence length="1200" mass="137236">MEDFSDLLSYQIKQYLGASYPIDTKLQKLLQAIDKTYRVSETDHVLHHKSLNGTLRSSDQTGIESSLLFKAMLDDQTEFVCRFLPDGTLTYVNEAYCRYFGKKRQALIGSNFMPIIPGEELVEIQKLYSQFSPQNPIIHSEHRVIMDNGLIRWHQWTDKAFFDEQGKLIEIMGIGRDITEQKKAEIELKESEDRYRTLFEAAFEGIVVHIDGVILEINQPGLQMMQYTAEEVLGKSLFELVPSGLHDMLISEHANTHGDPYEAIILRKDGTPLHIEVLSKKHFYKGRKVKVAAFRDISQRKAYEQEIHAQKILLNNILNTLPINVYIKDNSGRYVFINYHFSVSLGRKPVEVLGKTDFDILDAQTASRWAEEDYQVWQRRKLTVQEEKVTYNGKVAHLLSGKTIIQTNDIDTPLLLGYSLDITDRAKAEEELRVQESFIRQVLDTGPNLIFVKDTQGNFMLVNQATADLFGMSKEELTKMNNAVAHSNAAENAIFNQADKQVIEKGITIRLEEPFTKPTGETLWFYTIKKPLYLQDGRVQVLVVSQDITEQKRMLELLKTSEMKYRRLVEHATDMIYNCDPKGYFVYANPVTCHVLGYTEEELIGKHYIEFVTPEYIPVLQAFYKKQSEEKITDTYIEFKGITRTGEVKWVGQNVHMFMEGKQIKGFQTVARDITERKRVEEELIYAKQEAERSMRAKEQFLSVMSHEIRTPLNAVIGLTHLLLDENPLPEQIEQLNAIKYSADNLMFIINDILDFSKIESGKVSFENIDFDLRNIYKGIFQTLNFKAAEKNIQLQFHVANDMPTLLVGDPVRLNQILLNLVSNAVKFTDAGFVKVTTKVSSQARDKITLEFTVLDTGIGIPEDKLSTIFESFTQASSETTRKFGGTGLGLTITKRLVELQGGKIYVRSKPGVGSEFIVRLSFGLAHQLAETTNKNFTRQPADNLEGIHILLVEDNKMNQLVASKFLKRWGATLDIAENGLEAINVLEKQSYHLILMDLQMPQMDGYATSRFIRSNMPHLNNTPILALTASALLDIRKNVMEVGMNDYLTKPFDPQELYNKIRQYACHKPVAYNGLPEPAREHTDLVNLDYLEEISASDKKFMQEMIRIFIRQTPGFIDTLQQACQCTPPEWATIRYMAHKLKATIAMMGITQLQPVIVQLETYAIQESNILEISTLLAQIAQVYALVDIELQARLEVFQ</sequence>
<evidence type="ECO:0000256" key="13">
    <source>
        <dbReference type="PROSITE-ProRule" id="PRU00169"/>
    </source>
</evidence>
<dbReference type="Pfam" id="PF08448">
    <property type="entry name" value="PAS_4"/>
    <property type="match status" value="3"/>
</dbReference>
<dbReference type="SUPFAM" id="SSF52172">
    <property type="entry name" value="CheY-like"/>
    <property type="match status" value="1"/>
</dbReference>
<feature type="domain" description="Histidine kinase" evidence="14">
    <location>
        <begin position="704"/>
        <end position="925"/>
    </location>
</feature>
<feature type="domain" description="PAC" evidence="17">
    <location>
        <begin position="138"/>
        <end position="190"/>
    </location>
</feature>
<evidence type="ECO:0000313" key="20">
    <source>
        <dbReference type="Proteomes" id="UP001168528"/>
    </source>
</evidence>
<dbReference type="Gene3D" id="3.30.565.10">
    <property type="entry name" value="Histidine kinase-like ATPase, C-terminal domain"/>
    <property type="match status" value="1"/>
</dbReference>
<keyword evidence="10" id="KW-0902">Two-component regulatory system</keyword>
<dbReference type="PROSITE" id="PS50113">
    <property type="entry name" value="PAC"/>
    <property type="match status" value="3"/>
</dbReference>
<evidence type="ECO:0000256" key="8">
    <source>
        <dbReference type="ARBA" id="ARBA00022840"/>
    </source>
</evidence>
<evidence type="ECO:0000256" key="11">
    <source>
        <dbReference type="ARBA" id="ARBA00023136"/>
    </source>
</evidence>
<feature type="domain" description="HPt" evidence="18">
    <location>
        <begin position="1099"/>
        <end position="1195"/>
    </location>
</feature>
<keyword evidence="9" id="KW-1133">Transmembrane helix</keyword>
<organism evidence="19 20">
    <name type="scientific">Rhodocytophaga aerolata</name>
    <dbReference type="NCBI Taxonomy" id="455078"/>
    <lineage>
        <taxon>Bacteria</taxon>
        <taxon>Pseudomonadati</taxon>
        <taxon>Bacteroidota</taxon>
        <taxon>Cytophagia</taxon>
        <taxon>Cytophagales</taxon>
        <taxon>Rhodocytophagaceae</taxon>
        <taxon>Rhodocytophaga</taxon>
    </lineage>
</organism>
<evidence type="ECO:0000256" key="7">
    <source>
        <dbReference type="ARBA" id="ARBA00022741"/>
    </source>
</evidence>
<comment type="catalytic activity">
    <reaction evidence="1">
        <text>ATP + protein L-histidine = ADP + protein N-phospho-L-histidine.</text>
        <dbReference type="EC" id="2.7.13.3"/>
    </reaction>
</comment>
<evidence type="ECO:0000259" key="15">
    <source>
        <dbReference type="PROSITE" id="PS50110"/>
    </source>
</evidence>
<dbReference type="SMART" id="SM00448">
    <property type="entry name" value="REC"/>
    <property type="match status" value="1"/>
</dbReference>
<keyword evidence="7" id="KW-0547">Nucleotide-binding</keyword>
<dbReference type="CDD" id="cd00130">
    <property type="entry name" value="PAS"/>
    <property type="match status" value="4"/>
</dbReference>
<keyword evidence="6" id="KW-0812">Transmembrane</keyword>
<dbReference type="PRINTS" id="PR00344">
    <property type="entry name" value="BCTRLSENSOR"/>
</dbReference>
<feature type="domain" description="PAS" evidence="16">
    <location>
        <begin position="65"/>
        <end position="135"/>
    </location>
</feature>
<evidence type="ECO:0000256" key="10">
    <source>
        <dbReference type="ARBA" id="ARBA00023012"/>
    </source>
</evidence>
<gene>
    <name evidence="19" type="ORF">Q0590_02580</name>
</gene>
<feature type="domain" description="PAS" evidence="16">
    <location>
        <begin position="435"/>
        <end position="506"/>
    </location>
</feature>
<dbReference type="PANTHER" id="PTHR45339:SF1">
    <property type="entry name" value="HYBRID SIGNAL TRANSDUCTION HISTIDINE KINASE J"/>
    <property type="match status" value="1"/>
</dbReference>
<dbReference type="SMART" id="SM00091">
    <property type="entry name" value="PAS"/>
    <property type="match status" value="5"/>
</dbReference>
<dbReference type="SUPFAM" id="SSF47226">
    <property type="entry name" value="Histidine-containing phosphotransfer domain, HPT domain"/>
    <property type="match status" value="1"/>
</dbReference>
<name>A0ABT8QZ46_9BACT</name>
<evidence type="ECO:0000256" key="3">
    <source>
        <dbReference type="ARBA" id="ARBA00012438"/>
    </source>
</evidence>
<dbReference type="InterPro" id="IPR011006">
    <property type="entry name" value="CheY-like_superfamily"/>
</dbReference>
<dbReference type="Proteomes" id="UP001168528">
    <property type="component" value="Unassembled WGS sequence"/>
</dbReference>
<keyword evidence="20" id="KW-1185">Reference proteome</keyword>
<evidence type="ECO:0000256" key="4">
    <source>
        <dbReference type="ARBA" id="ARBA00022475"/>
    </source>
</evidence>
<evidence type="ECO:0000256" key="2">
    <source>
        <dbReference type="ARBA" id="ARBA00004651"/>
    </source>
</evidence>
<evidence type="ECO:0000256" key="5">
    <source>
        <dbReference type="ARBA" id="ARBA00022553"/>
    </source>
</evidence>
<dbReference type="InterPro" id="IPR003661">
    <property type="entry name" value="HisK_dim/P_dom"/>
</dbReference>
<evidence type="ECO:0000256" key="12">
    <source>
        <dbReference type="PROSITE-ProRule" id="PRU00110"/>
    </source>
</evidence>
<dbReference type="Pfam" id="PF00512">
    <property type="entry name" value="HisKA"/>
    <property type="match status" value="1"/>
</dbReference>
<keyword evidence="8" id="KW-0067">ATP-binding</keyword>
<proteinExistence type="predicted"/>
<comment type="subcellular location">
    <subcellularLocation>
        <location evidence="2">Cell membrane</location>
        <topology evidence="2">Multi-pass membrane protein</topology>
    </subcellularLocation>
</comment>
<dbReference type="InterPro" id="IPR001789">
    <property type="entry name" value="Sig_transdc_resp-reg_receiver"/>
</dbReference>
<dbReference type="InterPro" id="IPR036097">
    <property type="entry name" value="HisK_dim/P_sf"/>
</dbReference>
<dbReference type="PANTHER" id="PTHR45339">
    <property type="entry name" value="HYBRID SIGNAL TRANSDUCTION HISTIDINE KINASE J"/>
    <property type="match status" value="1"/>
</dbReference>
<dbReference type="InterPro" id="IPR013767">
    <property type="entry name" value="PAS_fold"/>
</dbReference>
<feature type="domain" description="PAC" evidence="17">
    <location>
        <begin position="509"/>
        <end position="560"/>
    </location>
</feature>
<dbReference type="RefSeq" id="WP_302035909.1">
    <property type="nucleotide sequence ID" value="NZ_JAUKPO010000001.1"/>
</dbReference>
<feature type="domain" description="PAC" evidence="17">
    <location>
        <begin position="635"/>
        <end position="686"/>
    </location>
</feature>
<evidence type="ECO:0000259" key="18">
    <source>
        <dbReference type="PROSITE" id="PS50894"/>
    </source>
</evidence>
<dbReference type="Pfam" id="PF02518">
    <property type="entry name" value="HATPase_c"/>
    <property type="match status" value="1"/>
</dbReference>
<dbReference type="CDD" id="cd16922">
    <property type="entry name" value="HATPase_EvgS-ArcB-TorS-like"/>
    <property type="match status" value="1"/>
</dbReference>
<keyword evidence="5 13" id="KW-0597">Phosphoprotein</keyword>
<dbReference type="SUPFAM" id="SSF47384">
    <property type="entry name" value="Homodimeric domain of signal transducing histidine kinase"/>
    <property type="match status" value="1"/>
</dbReference>
<feature type="domain" description="PAS" evidence="16">
    <location>
        <begin position="561"/>
        <end position="631"/>
    </location>
</feature>
<dbReference type="InterPro" id="IPR013656">
    <property type="entry name" value="PAS_4"/>
</dbReference>
<evidence type="ECO:0000256" key="6">
    <source>
        <dbReference type="ARBA" id="ARBA00022692"/>
    </source>
</evidence>
<dbReference type="InterPro" id="IPR001610">
    <property type="entry name" value="PAC"/>
</dbReference>
<dbReference type="PROSITE" id="PS50894">
    <property type="entry name" value="HPT"/>
    <property type="match status" value="1"/>
</dbReference>
<evidence type="ECO:0000256" key="9">
    <source>
        <dbReference type="ARBA" id="ARBA00022989"/>
    </source>
</evidence>
<dbReference type="Gene3D" id="1.10.287.130">
    <property type="match status" value="1"/>
</dbReference>
<evidence type="ECO:0000259" key="17">
    <source>
        <dbReference type="PROSITE" id="PS50113"/>
    </source>
</evidence>
<dbReference type="InterPro" id="IPR005467">
    <property type="entry name" value="His_kinase_dom"/>
</dbReference>
<dbReference type="CDD" id="cd00088">
    <property type="entry name" value="HPT"/>
    <property type="match status" value="1"/>
</dbReference>
<dbReference type="SMART" id="SM00387">
    <property type="entry name" value="HATPase_c"/>
    <property type="match status" value="1"/>
</dbReference>
<feature type="domain" description="PAS" evidence="16">
    <location>
        <begin position="191"/>
        <end position="241"/>
    </location>
</feature>
<keyword evidence="11" id="KW-0472">Membrane</keyword>
<dbReference type="PROSITE" id="PS50110">
    <property type="entry name" value="RESPONSE_REGULATORY"/>
    <property type="match status" value="1"/>
</dbReference>
<dbReference type="PROSITE" id="PS50112">
    <property type="entry name" value="PAS"/>
    <property type="match status" value="5"/>
</dbReference>
<feature type="domain" description="PAS" evidence="16">
    <location>
        <begin position="310"/>
        <end position="356"/>
    </location>
</feature>
<evidence type="ECO:0000256" key="1">
    <source>
        <dbReference type="ARBA" id="ARBA00000085"/>
    </source>
</evidence>
<dbReference type="EC" id="2.7.13.3" evidence="3"/>
<dbReference type="InterPro" id="IPR004358">
    <property type="entry name" value="Sig_transdc_His_kin-like_C"/>
</dbReference>
<dbReference type="PROSITE" id="PS50109">
    <property type="entry name" value="HIS_KIN"/>
    <property type="match status" value="1"/>
</dbReference>
<dbReference type="CDD" id="cd17546">
    <property type="entry name" value="REC_hyHK_CKI1_RcsC-like"/>
    <property type="match status" value="1"/>
</dbReference>
<accession>A0ABT8QZ46</accession>
<comment type="caution">
    <text evidence="19">The sequence shown here is derived from an EMBL/GenBank/DDBJ whole genome shotgun (WGS) entry which is preliminary data.</text>
</comment>
<dbReference type="SUPFAM" id="SSF55874">
    <property type="entry name" value="ATPase domain of HSP90 chaperone/DNA topoisomerase II/histidine kinase"/>
    <property type="match status" value="1"/>
</dbReference>
<evidence type="ECO:0000313" key="19">
    <source>
        <dbReference type="EMBL" id="MDO1445115.1"/>
    </source>
</evidence>
<protein>
    <recommendedName>
        <fullName evidence="3">histidine kinase</fullName>
        <ecNumber evidence="3">2.7.13.3</ecNumber>
    </recommendedName>
</protein>
<dbReference type="CDD" id="cd00082">
    <property type="entry name" value="HisKA"/>
    <property type="match status" value="1"/>
</dbReference>